<dbReference type="Proteomes" id="UP000002770">
    <property type="component" value="Unassembled WGS sequence"/>
</dbReference>
<name>G9EK08_9GAMM</name>
<evidence type="ECO:0000259" key="1">
    <source>
        <dbReference type="Pfam" id="PF01526"/>
    </source>
</evidence>
<dbReference type="EMBL" id="JH413799">
    <property type="protein sequence ID" value="EHL32383.1"/>
    <property type="molecule type" value="Genomic_DNA"/>
</dbReference>
<dbReference type="GO" id="GO:0004803">
    <property type="term" value="F:transposase activity"/>
    <property type="evidence" value="ECO:0007669"/>
    <property type="project" value="InterPro"/>
</dbReference>
<organism evidence="2 3">
    <name type="scientific">Legionella drancourtii LLAP12</name>
    <dbReference type="NCBI Taxonomy" id="658187"/>
    <lineage>
        <taxon>Bacteria</taxon>
        <taxon>Pseudomonadati</taxon>
        <taxon>Pseudomonadota</taxon>
        <taxon>Gammaproteobacteria</taxon>
        <taxon>Legionellales</taxon>
        <taxon>Legionellaceae</taxon>
        <taxon>Legionella</taxon>
    </lineage>
</organism>
<keyword evidence="3" id="KW-1185">Reference proteome</keyword>
<dbReference type="OrthoDB" id="5630258at2"/>
<dbReference type="GO" id="GO:0006313">
    <property type="term" value="P:DNA transposition"/>
    <property type="evidence" value="ECO:0007669"/>
    <property type="project" value="InterPro"/>
</dbReference>
<dbReference type="AlphaFoldDB" id="G9EK08"/>
<proteinExistence type="predicted"/>
<dbReference type="HOGENOM" id="CLU_2465211_0_0_6"/>
<dbReference type="RefSeq" id="WP_006869505.1">
    <property type="nucleotide sequence ID" value="NZ_JH413799.1"/>
</dbReference>
<evidence type="ECO:0000313" key="2">
    <source>
        <dbReference type="EMBL" id="EHL32383.1"/>
    </source>
</evidence>
<dbReference type="Pfam" id="PF01526">
    <property type="entry name" value="DDE_Tnp_Tn3"/>
    <property type="match status" value="1"/>
</dbReference>
<reference evidence="2 3" key="1">
    <citation type="journal article" date="2011" name="BMC Genomics">
        <title>Insight into cross-talk between intra-amoebal pathogens.</title>
        <authorList>
            <person name="Gimenez G."/>
            <person name="Bertelli C."/>
            <person name="Moliner C."/>
            <person name="Robert C."/>
            <person name="Raoult D."/>
            <person name="Fournier P.E."/>
            <person name="Greub G."/>
        </authorList>
    </citation>
    <scope>NUCLEOTIDE SEQUENCE [LARGE SCALE GENOMIC DNA]</scope>
    <source>
        <strain evidence="2 3">LLAP12</strain>
    </source>
</reference>
<dbReference type="InParanoid" id="G9EK08"/>
<sequence>MSNPTKLVLWDMNSVLMSDYLLDYISDVMKLQSVQAVLNRNGAYHQLRRHISLQIKTQSLQLKQSLIMISRNNFFNKTRKNNHESLGL</sequence>
<accession>G9EK08</accession>
<feature type="domain" description="Tn3 transposase DDE" evidence="1">
    <location>
        <begin position="3"/>
        <end position="54"/>
    </location>
</feature>
<dbReference type="InterPro" id="IPR002513">
    <property type="entry name" value="Tn3_Tnp_DDE_dom"/>
</dbReference>
<protein>
    <recommendedName>
        <fullName evidence="1">Tn3 transposase DDE domain-containing protein</fullName>
    </recommendedName>
</protein>
<evidence type="ECO:0000313" key="3">
    <source>
        <dbReference type="Proteomes" id="UP000002770"/>
    </source>
</evidence>
<gene>
    <name evidence="2" type="ORF">LDG_5529</name>
</gene>